<comment type="caution">
    <text evidence="2">The sequence shown here is derived from an EMBL/GenBank/DDBJ whole genome shotgun (WGS) entry which is preliminary data.</text>
</comment>
<protein>
    <recommendedName>
        <fullName evidence="4">DUF1640 domain-containing protein</fullName>
    </recommendedName>
</protein>
<feature type="transmembrane region" description="Helical" evidence="1">
    <location>
        <begin position="63"/>
        <end position="84"/>
    </location>
</feature>
<gene>
    <name evidence="2" type="ORF">EV668_3736</name>
</gene>
<organism evidence="2 3">
    <name type="scientific">Enterovirga rhinocerotis</name>
    <dbReference type="NCBI Taxonomy" id="1339210"/>
    <lineage>
        <taxon>Bacteria</taxon>
        <taxon>Pseudomonadati</taxon>
        <taxon>Pseudomonadota</taxon>
        <taxon>Alphaproteobacteria</taxon>
        <taxon>Hyphomicrobiales</taxon>
        <taxon>Methylobacteriaceae</taxon>
        <taxon>Enterovirga</taxon>
    </lineage>
</organism>
<dbReference type="AlphaFoldDB" id="A0A4R7BYW4"/>
<sequence>MANAYAFDTLGYARALEEAGVERRQSEAHATAARSFILAEVATKRDIDSLRTELNQKIENSRLTTIIAIGGFNAALLAAASVIFKMMSQ</sequence>
<evidence type="ECO:0000313" key="3">
    <source>
        <dbReference type="Proteomes" id="UP000295122"/>
    </source>
</evidence>
<keyword evidence="1" id="KW-0812">Transmembrane</keyword>
<evidence type="ECO:0008006" key="4">
    <source>
        <dbReference type="Google" id="ProtNLM"/>
    </source>
</evidence>
<accession>A0A4R7BYW4</accession>
<name>A0A4R7BYW4_9HYPH</name>
<keyword evidence="3" id="KW-1185">Reference proteome</keyword>
<dbReference type="Proteomes" id="UP000295122">
    <property type="component" value="Unassembled WGS sequence"/>
</dbReference>
<keyword evidence="1" id="KW-1133">Transmembrane helix</keyword>
<evidence type="ECO:0000313" key="2">
    <source>
        <dbReference type="EMBL" id="TDR89246.1"/>
    </source>
</evidence>
<keyword evidence="1" id="KW-0472">Membrane</keyword>
<reference evidence="2 3" key="1">
    <citation type="submission" date="2019-03" db="EMBL/GenBank/DDBJ databases">
        <title>Genomic Encyclopedia of Type Strains, Phase IV (KMG-IV): sequencing the most valuable type-strain genomes for metagenomic binning, comparative biology and taxonomic classification.</title>
        <authorList>
            <person name="Goeker M."/>
        </authorList>
    </citation>
    <scope>NUCLEOTIDE SEQUENCE [LARGE SCALE GENOMIC DNA]</scope>
    <source>
        <strain evidence="2 3">DSM 25903</strain>
    </source>
</reference>
<dbReference type="OrthoDB" id="8453021at2"/>
<dbReference type="EMBL" id="SNZR01000014">
    <property type="protein sequence ID" value="TDR89246.1"/>
    <property type="molecule type" value="Genomic_DNA"/>
</dbReference>
<dbReference type="RefSeq" id="WP_133772818.1">
    <property type="nucleotide sequence ID" value="NZ_SNZR01000014.1"/>
</dbReference>
<proteinExistence type="predicted"/>
<evidence type="ECO:0000256" key="1">
    <source>
        <dbReference type="SAM" id="Phobius"/>
    </source>
</evidence>